<feature type="signal peptide" evidence="1">
    <location>
        <begin position="1"/>
        <end position="21"/>
    </location>
</feature>
<evidence type="ECO:0008006" key="4">
    <source>
        <dbReference type="Google" id="ProtNLM"/>
    </source>
</evidence>
<proteinExistence type="predicted"/>
<evidence type="ECO:0000313" key="2">
    <source>
        <dbReference type="EMBL" id="MBD1397635.1"/>
    </source>
</evidence>
<reference evidence="2 3" key="1">
    <citation type="submission" date="2020-09" db="EMBL/GenBank/DDBJ databases">
        <title>Genome sequencing and assembly of Pontibacter sp.</title>
        <authorList>
            <person name="Chhetri G."/>
        </authorList>
    </citation>
    <scope>NUCLEOTIDE SEQUENCE [LARGE SCALE GENOMIC DNA]</scope>
    <source>
        <strain evidence="2 3">JH31</strain>
    </source>
</reference>
<comment type="caution">
    <text evidence="2">The sequence shown here is derived from an EMBL/GenBank/DDBJ whole genome shotgun (WGS) entry which is preliminary data.</text>
</comment>
<dbReference type="Proteomes" id="UP000625551">
    <property type="component" value="Unassembled WGS sequence"/>
</dbReference>
<dbReference type="PROSITE" id="PS51257">
    <property type="entry name" value="PROKAR_LIPOPROTEIN"/>
    <property type="match status" value="1"/>
</dbReference>
<sequence length="175" mass="20388">MKHTLCILLLLFILGSCKSVRTPAGPDFYEEDSDVNLYAFIGQKISVENLKRDTSATETFIGFNGDTVVQKVIYFDQGFTARYKVEKSVFNNLQQDTITFVAFDHYGRPEFENYEFVMLYLSKYEKDNRFYHQKYQYDPVIKNEKGVWSGLNGENIAELFQKKKSEVFKALGLFD</sequence>
<dbReference type="EMBL" id="JACXAJ010000004">
    <property type="protein sequence ID" value="MBD1397635.1"/>
    <property type="molecule type" value="Genomic_DNA"/>
</dbReference>
<keyword evidence="3" id="KW-1185">Reference proteome</keyword>
<organism evidence="2 3">
    <name type="scientific">Pontibacter aquaedesilientis</name>
    <dbReference type="NCBI Taxonomy" id="2766980"/>
    <lineage>
        <taxon>Bacteria</taxon>
        <taxon>Pseudomonadati</taxon>
        <taxon>Bacteroidota</taxon>
        <taxon>Cytophagia</taxon>
        <taxon>Cytophagales</taxon>
        <taxon>Hymenobacteraceae</taxon>
        <taxon>Pontibacter</taxon>
    </lineage>
</organism>
<name>A0ABR7XH53_9BACT</name>
<accession>A0ABR7XH53</accession>
<evidence type="ECO:0000256" key="1">
    <source>
        <dbReference type="SAM" id="SignalP"/>
    </source>
</evidence>
<evidence type="ECO:0000313" key="3">
    <source>
        <dbReference type="Proteomes" id="UP000625551"/>
    </source>
</evidence>
<dbReference type="RefSeq" id="WP_191183791.1">
    <property type="nucleotide sequence ID" value="NZ_JACXAJ010000004.1"/>
</dbReference>
<feature type="chain" id="PRO_5045989936" description="Lipoprotein" evidence="1">
    <location>
        <begin position="22"/>
        <end position="175"/>
    </location>
</feature>
<protein>
    <recommendedName>
        <fullName evidence="4">Lipoprotein</fullName>
    </recommendedName>
</protein>
<gene>
    <name evidence="2" type="ORF">H9Q13_10690</name>
</gene>
<keyword evidence="1" id="KW-0732">Signal</keyword>